<keyword evidence="2" id="KW-1003">Cell membrane</keyword>
<dbReference type="Pfam" id="PF03279">
    <property type="entry name" value="Lip_A_acyltrans"/>
    <property type="match status" value="1"/>
</dbReference>
<accession>X1L8I6</accession>
<proteinExistence type="predicted"/>
<comment type="subcellular location">
    <subcellularLocation>
        <location evidence="1">Cell inner membrane</location>
    </subcellularLocation>
</comment>
<sequence length="116" mass="13829">MAYYGFVSDQSTIWEETQYWTTFLNQLTPVHLGIEKMALKTGFPVAFVHIKKIRRGYYEVEILKLFDNVSGLAKHEITEKHVRILEANIRKNPEQWLWTHRRWKLTAKKLAENQNP</sequence>
<organism evidence="7">
    <name type="scientific">marine sediment metagenome</name>
    <dbReference type="NCBI Taxonomy" id="412755"/>
    <lineage>
        <taxon>unclassified sequences</taxon>
        <taxon>metagenomes</taxon>
        <taxon>ecological metagenomes</taxon>
    </lineage>
</organism>
<evidence type="ECO:0000256" key="4">
    <source>
        <dbReference type="ARBA" id="ARBA00022679"/>
    </source>
</evidence>
<keyword evidence="5" id="KW-0472">Membrane</keyword>
<gene>
    <name evidence="7" type="ORF">S06H3_16195</name>
</gene>
<dbReference type="EMBL" id="BARV01008002">
    <property type="protein sequence ID" value="GAI15363.1"/>
    <property type="molecule type" value="Genomic_DNA"/>
</dbReference>
<dbReference type="GO" id="GO:1901137">
    <property type="term" value="P:carbohydrate derivative biosynthetic process"/>
    <property type="evidence" value="ECO:0007669"/>
    <property type="project" value="UniProtKB-ARBA"/>
</dbReference>
<dbReference type="PANTHER" id="PTHR30606:SF10">
    <property type="entry name" value="PHOSPHATIDYLINOSITOL MANNOSIDE ACYLTRANSFERASE"/>
    <property type="match status" value="1"/>
</dbReference>
<keyword evidence="4" id="KW-0808">Transferase</keyword>
<evidence type="ECO:0008006" key="8">
    <source>
        <dbReference type="Google" id="ProtNLM"/>
    </source>
</evidence>
<dbReference type="AlphaFoldDB" id="X1L8I6"/>
<evidence type="ECO:0000256" key="3">
    <source>
        <dbReference type="ARBA" id="ARBA00022519"/>
    </source>
</evidence>
<reference evidence="7" key="1">
    <citation type="journal article" date="2014" name="Front. Microbiol.">
        <title>High frequency of phylogenetically diverse reductive dehalogenase-homologous genes in deep subseafloor sedimentary metagenomes.</title>
        <authorList>
            <person name="Kawai M."/>
            <person name="Futagami T."/>
            <person name="Toyoda A."/>
            <person name="Takaki Y."/>
            <person name="Nishi S."/>
            <person name="Hori S."/>
            <person name="Arai W."/>
            <person name="Tsubouchi T."/>
            <person name="Morono Y."/>
            <person name="Uchiyama I."/>
            <person name="Ito T."/>
            <person name="Fujiyama A."/>
            <person name="Inagaki F."/>
            <person name="Takami H."/>
        </authorList>
    </citation>
    <scope>NUCLEOTIDE SEQUENCE</scope>
    <source>
        <strain evidence="7">Expedition CK06-06</strain>
    </source>
</reference>
<dbReference type="PANTHER" id="PTHR30606">
    <property type="entry name" value="LIPID A BIOSYNTHESIS LAUROYL ACYLTRANSFERASE"/>
    <property type="match status" value="1"/>
</dbReference>
<name>X1L8I6_9ZZZZ</name>
<comment type="caution">
    <text evidence="7">The sequence shown here is derived from an EMBL/GenBank/DDBJ whole genome shotgun (WGS) entry which is preliminary data.</text>
</comment>
<evidence type="ECO:0000256" key="5">
    <source>
        <dbReference type="ARBA" id="ARBA00023136"/>
    </source>
</evidence>
<dbReference type="CDD" id="cd07984">
    <property type="entry name" value="LPLAT_LABLAT-like"/>
    <property type="match status" value="1"/>
</dbReference>
<evidence type="ECO:0000256" key="6">
    <source>
        <dbReference type="ARBA" id="ARBA00023315"/>
    </source>
</evidence>
<evidence type="ECO:0000256" key="1">
    <source>
        <dbReference type="ARBA" id="ARBA00004533"/>
    </source>
</evidence>
<dbReference type="GO" id="GO:0008610">
    <property type="term" value="P:lipid biosynthetic process"/>
    <property type="evidence" value="ECO:0007669"/>
    <property type="project" value="UniProtKB-ARBA"/>
</dbReference>
<dbReference type="InterPro" id="IPR004960">
    <property type="entry name" value="LipA_acyltrans"/>
</dbReference>
<dbReference type="GO" id="GO:0016746">
    <property type="term" value="F:acyltransferase activity"/>
    <property type="evidence" value="ECO:0007669"/>
    <property type="project" value="UniProtKB-KW"/>
</dbReference>
<keyword evidence="6" id="KW-0012">Acyltransferase</keyword>
<protein>
    <recommendedName>
        <fullName evidence="8">Lipid A biosynthesis acyltransferase</fullName>
    </recommendedName>
</protein>
<dbReference type="GO" id="GO:0005886">
    <property type="term" value="C:plasma membrane"/>
    <property type="evidence" value="ECO:0007669"/>
    <property type="project" value="UniProtKB-SubCell"/>
</dbReference>
<keyword evidence="3" id="KW-0997">Cell inner membrane</keyword>
<evidence type="ECO:0000313" key="7">
    <source>
        <dbReference type="EMBL" id="GAI15363.1"/>
    </source>
</evidence>
<evidence type="ECO:0000256" key="2">
    <source>
        <dbReference type="ARBA" id="ARBA00022475"/>
    </source>
</evidence>